<dbReference type="Pfam" id="PF05043">
    <property type="entry name" value="Mga"/>
    <property type="match status" value="2"/>
</dbReference>
<dbReference type="Gene3D" id="3.40.930.10">
    <property type="entry name" value="Mannitol-specific EII, Chain A"/>
    <property type="match status" value="1"/>
</dbReference>
<dbReference type="InterPro" id="IPR007737">
    <property type="entry name" value="Mga_HTH"/>
</dbReference>
<dbReference type="InterPro" id="IPR011608">
    <property type="entry name" value="PRD"/>
</dbReference>
<keyword evidence="10" id="KW-1185">Reference proteome</keyword>
<dbReference type="EMBL" id="JBHUMF010000031">
    <property type="protein sequence ID" value="MFD2681729.1"/>
    <property type="molecule type" value="Genomic_DNA"/>
</dbReference>
<keyword evidence="4" id="KW-0010">Activator</keyword>
<dbReference type="RefSeq" id="WP_377936208.1">
    <property type="nucleotide sequence ID" value="NZ_JBHUMF010000031.1"/>
</dbReference>
<dbReference type="Pfam" id="PF02302">
    <property type="entry name" value="PTS_IIB"/>
    <property type="match status" value="1"/>
</dbReference>
<feature type="domain" description="PTS EIIB type-2" evidence="7">
    <location>
        <begin position="408"/>
        <end position="497"/>
    </location>
</feature>
<dbReference type="InterPro" id="IPR003501">
    <property type="entry name" value="PTS_EIIB_2/3"/>
</dbReference>
<organism evidence="9 10">
    <name type="scientific">Bacillus seohaeanensis</name>
    <dbReference type="NCBI Taxonomy" id="284580"/>
    <lineage>
        <taxon>Bacteria</taxon>
        <taxon>Bacillati</taxon>
        <taxon>Bacillota</taxon>
        <taxon>Bacilli</taxon>
        <taxon>Bacillales</taxon>
        <taxon>Bacillaceae</taxon>
        <taxon>Bacillus</taxon>
    </lineage>
</organism>
<dbReference type="Gene3D" id="1.10.1790.10">
    <property type="entry name" value="PRD domain"/>
    <property type="match status" value="2"/>
</dbReference>
<comment type="caution">
    <text evidence="9">The sequence shown here is derived from an EMBL/GenBank/DDBJ whole genome shotgun (WGS) entry which is preliminary data.</text>
</comment>
<dbReference type="SUPFAM" id="SSF52794">
    <property type="entry name" value="PTS system IIB component-like"/>
    <property type="match status" value="1"/>
</dbReference>
<name>A0ABW5RUV0_9BACI</name>
<keyword evidence="2" id="KW-0677">Repeat</keyword>
<dbReference type="Pfam" id="PF00874">
    <property type="entry name" value="PRD"/>
    <property type="match status" value="2"/>
</dbReference>
<proteinExistence type="predicted"/>
<dbReference type="SUPFAM" id="SSF55804">
    <property type="entry name" value="Phoshotransferase/anion transport protein"/>
    <property type="match status" value="1"/>
</dbReference>
<keyword evidence="1" id="KW-0808">Transferase</keyword>
<dbReference type="PANTHER" id="PTHR30185:SF18">
    <property type="entry name" value="TRANSCRIPTIONAL REGULATOR MTLR"/>
    <property type="match status" value="1"/>
</dbReference>
<feature type="domain" description="PRD" evidence="8">
    <location>
        <begin position="194"/>
        <end position="297"/>
    </location>
</feature>
<evidence type="ECO:0000313" key="10">
    <source>
        <dbReference type="Proteomes" id="UP001597506"/>
    </source>
</evidence>
<evidence type="ECO:0000256" key="1">
    <source>
        <dbReference type="ARBA" id="ARBA00022679"/>
    </source>
</evidence>
<evidence type="ECO:0000259" key="7">
    <source>
        <dbReference type="PROSITE" id="PS51099"/>
    </source>
</evidence>
<gene>
    <name evidence="9" type="ORF">ACFSUL_13395</name>
</gene>
<feature type="domain" description="PRD" evidence="8">
    <location>
        <begin position="300"/>
        <end position="405"/>
    </location>
</feature>
<evidence type="ECO:0000256" key="3">
    <source>
        <dbReference type="ARBA" id="ARBA00023015"/>
    </source>
</evidence>
<protein>
    <submittedName>
        <fullName evidence="9">BglG family transcription antiterminator</fullName>
    </submittedName>
</protein>
<dbReference type="CDD" id="cd05568">
    <property type="entry name" value="PTS_IIB_bgl_like"/>
    <property type="match status" value="1"/>
</dbReference>
<accession>A0ABW5RUV0</accession>
<reference evidence="10" key="1">
    <citation type="journal article" date="2019" name="Int. J. Syst. Evol. Microbiol.">
        <title>The Global Catalogue of Microorganisms (GCM) 10K type strain sequencing project: providing services to taxonomists for standard genome sequencing and annotation.</title>
        <authorList>
            <consortium name="The Broad Institute Genomics Platform"/>
            <consortium name="The Broad Institute Genome Sequencing Center for Infectious Disease"/>
            <person name="Wu L."/>
            <person name="Ma J."/>
        </authorList>
    </citation>
    <scope>NUCLEOTIDE SEQUENCE [LARGE SCALE GENOMIC DNA]</scope>
    <source>
        <strain evidence="10">KCTC 3913</strain>
    </source>
</reference>
<keyword evidence="5" id="KW-0804">Transcription</keyword>
<feature type="domain" description="PTS EIIA type-2" evidence="6">
    <location>
        <begin position="536"/>
        <end position="683"/>
    </location>
</feature>
<dbReference type="InterPro" id="IPR013011">
    <property type="entry name" value="PTS_EIIB_2"/>
</dbReference>
<dbReference type="PANTHER" id="PTHR30185">
    <property type="entry name" value="CRYPTIC BETA-GLUCOSIDE BGL OPERON ANTITERMINATOR"/>
    <property type="match status" value="1"/>
</dbReference>
<dbReference type="InterPro" id="IPR036095">
    <property type="entry name" value="PTS_EIIB-like_sf"/>
</dbReference>
<dbReference type="InterPro" id="IPR050661">
    <property type="entry name" value="BglG_antiterminators"/>
</dbReference>
<dbReference type="Gene3D" id="3.40.50.2300">
    <property type="match status" value="1"/>
</dbReference>
<evidence type="ECO:0000313" key="9">
    <source>
        <dbReference type="EMBL" id="MFD2681729.1"/>
    </source>
</evidence>
<dbReference type="InterPro" id="IPR002178">
    <property type="entry name" value="PTS_EIIA_type-2_dom"/>
</dbReference>
<sequence length="695" mass="79200">MFITSREKFIIDLIVKTAGKHTVHSLSAFLNVSVRTVQRDLKAVEKILSQFQLQLNRNTNDGLIIDGKNEHIFKLIQQLSNVHPTNETPEERKLQLLIKLLHEGTSFKTQVLARQLGVSITTLTAYLDDLTNWLNNFSITLTRKRGVGVELIGEEANRRKALANYFLVHFHEELMESLYLLQKGNQVKGNVLGYFPPHYLLKIDELVNNTIDRGQTRLADSDYLGLIVHICITVQRTENNFVLQQEAEITTEFITEFQLMEQLCEDVKKALGVPISIDDIRFLTVILKGSKLQAAGSVDYDSIMLGQIIKNVIQHVSAQLHVDLSKDFSLFQGLLAHMEPSIFRLKQQMGLFNPLTGEIKKKYPFLFMAVKNSLQKEFTDITFPDDEIAFIVLHFGSALLMNEERANIHAVVVCPTGIGTSKMLASRIQKEIMEINTVEIKSIKDFELANIHQYDVIISTVRLPFADVDYILVTPLLSDEDIVTIRSFLQSNLQELTSRKQYLNPVSEKDVVSRKEKPNVKDVLQEIKDVQTSMEAILHNLRVYQKTNAPNHYQVLTEMVEKLEQDHLVTDATQVMKQLQEREKKGGLGIPKTNMGLYHCRDASIKGLIFQVSHLDEPCMVKGMDGRDVPMKNLLLMLAPVNLSLREQEILSLISTSLIETDEAIMIFSSSNEAMIRKKIEDLFLEYLQNNLIKE</sequence>
<dbReference type="Proteomes" id="UP001597506">
    <property type="component" value="Unassembled WGS sequence"/>
</dbReference>
<dbReference type="InterPro" id="IPR016152">
    <property type="entry name" value="PTrfase/Anion_transptr"/>
</dbReference>
<evidence type="ECO:0000256" key="5">
    <source>
        <dbReference type="ARBA" id="ARBA00023163"/>
    </source>
</evidence>
<dbReference type="SUPFAM" id="SSF63520">
    <property type="entry name" value="PTS-regulatory domain, PRD"/>
    <property type="match status" value="2"/>
</dbReference>
<dbReference type="Pfam" id="PF00359">
    <property type="entry name" value="PTS_EIIA_2"/>
    <property type="match status" value="1"/>
</dbReference>
<evidence type="ECO:0000256" key="4">
    <source>
        <dbReference type="ARBA" id="ARBA00023159"/>
    </source>
</evidence>
<dbReference type="PROSITE" id="PS51094">
    <property type="entry name" value="PTS_EIIA_TYPE_2"/>
    <property type="match status" value="1"/>
</dbReference>
<dbReference type="InterPro" id="IPR036634">
    <property type="entry name" value="PRD_sf"/>
</dbReference>
<evidence type="ECO:0000256" key="2">
    <source>
        <dbReference type="ARBA" id="ARBA00022737"/>
    </source>
</evidence>
<dbReference type="PROSITE" id="PS51099">
    <property type="entry name" value="PTS_EIIB_TYPE_2"/>
    <property type="match status" value="1"/>
</dbReference>
<evidence type="ECO:0000259" key="8">
    <source>
        <dbReference type="PROSITE" id="PS51372"/>
    </source>
</evidence>
<keyword evidence="3" id="KW-0805">Transcription regulation</keyword>
<evidence type="ECO:0000259" key="6">
    <source>
        <dbReference type="PROSITE" id="PS51094"/>
    </source>
</evidence>
<dbReference type="PROSITE" id="PS51372">
    <property type="entry name" value="PRD_2"/>
    <property type="match status" value="2"/>
</dbReference>